<dbReference type="Proteomes" id="UP001193389">
    <property type="component" value="Chromosome"/>
</dbReference>
<evidence type="ECO:0000313" key="2">
    <source>
        <dbReference type="Proteomes" id="UP001193389"/>
    </source>
</evidence>
<name>A0A5K7SGK5_9BACT</name>
<protein>
    <recommendedName>
        <fullName evidence="3">Phage envelope protein</fullName>
    </recommendedName>
</protein>
<dbReference type="AlphaFoldDB" id="A0A5K7SGK5"/>
<organism evidence="1 2">
    <name type="scientific">Aquipluma nitroreducens</name>
    <dbReference type="NCBI Taxonomy" id="2010828"/>
    <lineage>
        <taxon>Bacteria</taxon>
        <taxon>Pseudomonadati</taxon>
        <taxon>Bacteroidota</taxon>
        <taxon>Bacteroidia</taxon>
        <taxon>Marinilabiliales</taxon>
        <taxon>Prolixibacteraceae</taxon>
        <taxon>Aquipluma</taxon>
    </lineage>
</organism>
<sequence>MFTVEQIEQAHEKVKSGADFPKYIQEIKELGVISFETWVNDSHTEYFGKNNFRTKSKSQYDELAISANSDKENFGNRLKEHQQGKTDYYTFCKDCAKAGIEKWIVNLDTMTCIYYDKAENAILIEQIPKL</sequence>
<dbReference type="Pfam" id="PF07166">
    <property type="entry name" value="DUF1398"/>
    <property type="match status" value="1"/>
</dbReference>
<dbReference type="InterPro" id="IPR009833">
    <property type="entry name" value="DUF1398"/>
</dbReference>
<keyword evidence="2" id="KW-1185">Reference proteome</keyword>
<reference evidence="1" key="1">
    <citation type="journal article" date="2020" name="Int. J. Syst. Evol. Microbiol.">
        <title>Aquipluma nitroreducens gen. nov. sp. nov., a novel facultatively anaerobic bacterium isolated from a freshwater lake.</title>
        <authorList>
            <person name="Watanabe M."/>
            <person name="Kojima H."/>
            <person name="Fukui M."/>
        </authorList>
    </citation>
    <scope>NUCLEOTIDE SEQUENCE</scope>
    <source>
        <strain evidence="1">MeG22</strain>
    </source>
</reference>
<dbReference type="SUPFAM" id="SSF160419">
    <property type="entry name" value="YdfO-like"/>
    <property type="match status" value="1"/>
</dbReference>
<dbReference type="InterPro" id="IPR036696">
    <property type="entry name" value="YdfO-like_sf"/>
</dbReference>
<dbReference type="KEGG" id="anf:AQPE_4847"/>
<dbReference type="Gene3D" id="3.30.1810.10">
    <property type="entry name" value="YdfO-like"/>
    <property type="match status" value="1"/>
</dbReference>
<proteinExistence type="predicted"/>
<evidence type="ECO:0008006" key="3">
    <source>
        <dbReference type="Google" id="ProtNLM"/>
    </source>
</evidence>
<dbReference type="EMBL" id="AP018694">
    <property type="protein sequence ID" value="BBE20653.1"/>
    <property type="molecule type" value="Genomic_DNA"/>
</dbReference>
<dbReference type="RefSeq" id="WP_318348777.1">
    <property type="nucleotide sequence ID" value="NZ_AP018694.1"/>
</dbReference>
<evidence type="ECO:0000313" key="1">
    <source>
        <dbReference type="EMBL" id="BBE20653.1"/>
    </source>
</evidence>
<gene>
    <name evidence="1" type="ORF">AQPE_4847</name>
</gene>
<accession>A0A5K7SGK5</accession>